<evidence type="ECO:0000313" key="2">
    <source>
        <dbReference type="Proteomes" id="UP001151699"/>
    </source>
</evidence>
<dbReference type="EMBL" id="WJQU01000002">
    <property type="protein sequence ID" value="KAJ6641070.1"/>
    <property type="molecule type" value="Genomic_DNA"/>
</dbReference>
<gene>
    <name evidence="1" type="ORF">Bhyg_06004</name>
</gene>
<dbReference type="Proteomes" id="UP001151699">
    <property type="component" value="Chromosome B"/>
</dbReference>
<name>A0A9Q0S2I5_9DIPT</name>
<proteinExistence type="predicted"/>
<keyword evidence="2" id="KW-1185">Reference proteome</keyword>
<comment type="caution">
    <text evidence="1">The sequence shown here is derived from an EMBL/GenBank/DDBJ whole genome shotgun (WGS) entry which is preliminary data.</text>
</comment>
<accession>A0A9Q0S2I5</accession>
<sequence length="65" mass="7787">MRCIMTAFNGYLSSKQERCREHKEILRKDLQSLLTHKENVLEFSNNKVNFVDDRIKEVVEELCKE</sequence>
<evidence type="ECO:0000313" key="1">
    <source>
        <dbReference type="EMBL" id="KAJ6641070.1"/>
    </source>
</evidence>
<reference evidence="1" key="1">
    <citation type="submission" date="2022-07" db="EMBL/GenBank/DDBJ databases">
        <authorList>
            <person name="Trinca V."/>
            <person name="Uliana J.V.C."/>
            <person name="Torres T.T."/>
            <person name="Ward R.J."/>
            <person name="Monesi N."/>
        </authorList>
    </citation>
    <scope>NUCLEOTIDE SEQUENCE</scope>
    <source>
        <strain evidence="1">HSMRA1968</strain>
        <tissue evidence="1">Whole embryos</tissue>
    </source>
</reference>
<organism evidence="1 2">
    <name type="scientific">Pseudolycoriella hygida</name>
    <dbReference type="NCBI Taxonomy" id="35572"/>
    <lineage>
        <taxon>Eukaryota</taxon>
        <taxon>Metazoa</taxon>
        <taxon>Ecdysozoa</taxon>
        <taxon>Arthropoda</taxon>
        <taxon>Hexapoda</taxon>
        <taxon>Insecta</taxon>
        <taxon>Pterygota</taxon>
        <taxon>Neoptera</taxon>
        <taxon>Endopterygota</taxon>
        <taxon>Diptera</taxon>
        <taxon>Nematocera</taxon>
        <taxon>Sciaroidea</taxon>
        <taxon>Sciaridae</taxon>
        <taxon>Pseudolycoriella</taxon>
    </lineage>
</organism>
<protein>
    <submittedName>
        <fullName evidence="1">Uncharacterized protein</fullName>
    </submittedName>
</protein>
<dbReference type="AlphaFoldDB" id="A0A9Q0S2I5"/>